<protein>
    <recommendedName>
        <fullName evidence="6">LysR family transcriptional regulator</fullName>
    </recommendedName>
</protein>
<dbReference type="InterPro" id="IPR025877">
    <property type="entry name" value="MobA-like_NTP_Trfase"/>
</dbReference>
<feature type="domain" description="HTH lysR-type" evidence="2">
    <location>
        <begin position="25"/>
        <end position="84"/>
    </location>
</feature>
<dbReference type="OrthoDB" id="9800709at2"/>
<dbReference type="RefSeq" id="WP_059053118.1">
    <property type="nucleotide sequence ID" value="NZ_LOJF01000001.1"/>
</dbReference>
<dbReference type="CDD" id="cd04182">
    <property type="entry name" value="GT_2_like_f"/>
    <property type="match status" value="1"/>
</dbReference>
<evidence type="ECO:0008006" key="6">
    <source>
        <dbReference type="Google" id="ProtNLM"/>
    </source>
</evidence>
<accession>A0A100YWT5</accession>
<dbReference type="PANTHER" id="PTHR43777">
    <property type="entry name" value="MOLYBDENUM COFACTOR CYTIDYLYLTRANSFERASE"/>
    <property type="match status" value="1"/>
</dbReference>
<dbReference type="SUPFAM" id="SSF53448">
    <property type="entry name" value="Nucleotide-diphospho-sugar transferases"/>
    <property type="match status" value="1"/>
</dbReference>
<dbReference type="AlphaFoldDB" id="A0A100YWT5"/>
<feature type="region of interest" description="Disordered" evidence="1">
    <location>
        <begin position="319"/>
        <end position="338"/>
    </location>
</feature>
<dbReference type="PANTHER" id="PTHR43777:SF1">
    <property type="entry name" value="MOLYBDENUM COFACTOR CYTIDYLYLTRANSFERASE"/>
    <property type="match status" value="1"/>
</dbReference>
<name>A0A100YWT5_TRASO</name>
<dbReference type="GO" id="GO:0003700">
    <property type="term" value="F:DNA-binding transcription factor activity"/>
    <property type="evidence" value="ECO:0007669"/>
    <property type="project" value="InterPro"/>
</dbReference>
<evidence type="ECO:0000256" key="1">
    <source>
        <dbReference type="SAM" id="MobiDB-lite"/>
    </source>
</evidence>
<dbReference type="Gene3D" id="3.90.550.10">
    <property type="entry name" value="Spore Coat Polysaccharide Biosynthesis Protein SpsA, Chain A"/>
    <property type="match status" value="1"/>
</dbReference>
<dbReference type="GO" id="GO:0016779">
    <property type="term" value="F:nucleotidyltransferase activity"/>
    <property type="evidence" value="ECO:0007669"/>
    <property type="project" value="UniProtKB-ARBA"/>
</dbReference>
<proteinExistence type="predicted"/>
<dbReference type="SUPFAM" id="SSF46785">
    <property type="entry name" value="Winged helix' DNA-binding domain"/>
    <property type="match status" value="1"/>
</dbReference>
<dbReference type="EMBL" id="LOJF01000001">
    <property type="protein sequence ID" value="KUH59150.1"/>
    <property type="molecule type" value="Genomic_DNA"/>
</dbReference>
<gene>
    <name evidence="4" type="ORF">AUL39_02120</name>
</gene>
<organism evidence="4 5">
    <name type="scientific">Tractidigestivibacter scatoligenes</name>
    <name type="common">Olsenella scatoligenes</name>
    <dbReference type="NCBI Taxonomy" id="1299998"/>
    <lineage>
        <taxon>Bacteria</taxon>
        <taxon>Bacillati</taxon>
        <taxon>Actinomycetota</taxon>
        <taxon>Coriobacteriia</taxon>
        <taxon>Coriobacteriales</taxon>
        <taxon>Atopobiaceae</taxon>
        <taxon>Tractidigestivibacter</taxon>
    </lineage>
</organism>
<keyword evidence="5" id="KW-1185">Reference proteome</keyword>
<dbReference type="InterPro" id="IPR029044">
    <property type="entry name" value="Nucleotide-diphossugar_trans"/>
</dbReference>
<sequence>MEPRVFSFLIDEDGGRFFGPGPMALLAGVRETGSLSASAKAMDMSYTKAMRILHDAERALGCSLTVRSIGGEKGGSSSLTPEGEDFLHRYEAWRQGVTAAANVGFSAAFAGVAGVPRLGCVVMANGEATRFGRQKLVEPLRGRAVVSHTLDALVSPRLDVVVSTRWNRVRAVCEARHVACAEPAGALQSQTVHAGVKALGTRAGYLFVQGDQPLLSGASVEALLDEFAAHPDCVARLAWQGKPGSPVIFPGYLADALLGLEGDVGGGELLRRNPDLAAATRLVEARYPAELDDIDTPSDLERVASELVAVREAIESGQDIWPAAGEKDSAPGELGSSL</sequence>
<dbReference type="Pfam" id="PF12804">
    <property type="entry name" value="NTP_transf_3"/>
    <property type="match status" value="1"/>
</dbReference>
<dbReference type="STRING" id="1299998.AUL39_02120"/>
<dbReference type="InterPro" id="IPR000847">
    <property type="entry name" value="LysR_HTH_N"/>
</dbReference>
<dbReference type="Pfam" id="PF00126">
    <property type="entry name" value="HTH_1"/>
    <property type="match status" value="1"/>
</dbReference>
<evidence type="ECO:0000259" key="2">
    <source>
        <dbReference type="Pfam" id="PF00126"/>
    </source>
</evidence>
<comment type="caution">
    <text evidence="4">The sequence shown here is derived from an EMBL/GenBank/DDBJ whole genome shotgun (WGS) entry which is preliminary data.</text>
</comment>
<feature type="domain" description="MobA-like NTP transferase" evidence="3">
    <location>
        <begin position="120"/>
        <end position="273"/>
    </location>
</feature>
<evidence type="ECO:0000313" key="5">
    <source>
        <dbReference type="Proteomes" id="UP000054078"/>
    </source>
</evidence>
<dbReference type="Proteomes" id="UP000054078">
    <property type="component" value="Unassembled WGS sequence"/>
</dbReference>
<dbReference type="InterPro" id="IPR036390">
    <property type="entry name" value="WH_DNA-bd_sf"/>
</dbReference>
<dbReference type="InterPro" id="IPR036388">
    <property type="entry name" value="WH-like_DNA-bd_sf"/>
</dbReference>
<evidence type="ECO:0000259" key="3">
    <source>
        <dbReference type="Pfam" id="PF12804"/>
    </source>
</evidence>
<dbReference type="Gene3D" id="1.10.10.10">
    <property type="entry name" value="Winged helix-like DNA-binding domain superfamily/Winged helix DNA-binding domain"/>
    <property type="match status" value="1"/>
</dbReference>
<reference evidence="4 5" key="1">
    <citation type="submission" date="2015-12" db="EMBL/GenBank/DDBJ databases">
        <title>Draft Genome Sequence of Olsenella scatoligenes SK9K4T; a Producer of 3-Methylindole- (skatole) and 4-Methylphenol- (p-cresol) Isolated from Pig Feces.</title>
        <authorList>
            <person name="Li X."/>
            <person name="Borg B."/>
            <person name="Canibe N."/>
        </authorList>
    </citation>
    <scope>NUCLEOTIDE SEQUENCE [LARGE SCALE GENOMIC DNA]</scope>
    <source>
        <strain evidence="4 5">SK9K4</strain>
    </source>
</reference>
<evidence type="ECO:0000313" key="4">
    <source>
        <dbReference type="EMBL" id="KUH59150.1"/>
    </source>
</evidence>